<name>A0ACC0XKY7_9ROSI</name>
<gene>
    <name evidence="1" type="ORF">Pint_11963</name>
</gene>
<organism evidence="1 2">
    <name type="scientific">Pistacia integerrima</name>
    <dbReference type="NCBI Taxonomy" id="434235"/>
    <lineage>
        <taxon>Eukaryota</taxon>
        <taxon>Viridiplantae</taxon>
        <taxon>Streptophyta</taxon>
        <taxon>Embryophyta</taxon>
        <taxon>Tracheophyta</taxon>
        <taxon>Spermatophyta</taxon>
        <taxon>Magnoliopsida</taxon>
        <taxon>eudicotyledons</taxon>
        <taxon>Gunneridae</taxon>
        <taxon>Pentapetalae</taxon>
        <taxon>rosids</taxon>
        <taxon>malvids</taxon>
        <taxon>Sapindales</taxon>
        <taxon>Anacardiaceae</taxon>
        <taxon>Pistacia</taxon>
    </lineage>
</organism>
<evidence type="ECO:0000313" key="2">
    <source>
        <dbReference type="Proteomes" id="UP001163603"/>
    </source>
</evidence>
<comment type="caution">
    <text evidence="1">The sequence shown here is derived from an EMBL/GenBank/DDBJ whole genome shotgun (WGS) entry which is preliminary data.</text>
</comment>
<proteinExistence type="predicted"/>
<keyword evidence="2" id="KW-1185">Reference proteome</keyword>
<accession>A0ACC0XKY7</accession>
<reference evidence="2" key="1">
    <citation type="journal article" date="2023" name="G3 (Bethesda)">
        <title>Genome assembly and association tests identify interacting loci associated with vigor, precocity, and sex in interspecific pistachio rootstocks.</title>
        <authorList>
            <person name="Palmer W."/>
            <person name="Jacygrad E."/>
            <person name="Sagayaradj S."/>
            <person name="Cavanaugh K."/>
            <person name="Han R."/>
            <person name="Bertier L."/>
            <person name="Beede B."/>
            <person name="Kafkas S."/>
            <person name="Golino D."/>
            <person name="Preece J."/>
            <person name="Michelmore R."/>
        </authorList>
    </citation>
    <scope>NUCLEOTIDE SEQUENCE [LARGE SCALE GENOMIC DNA]</scope>
</reference>
<dbReference type="EMBL" id="CM047747">
    <property type="protein sequence ID" value="KAJ0018150.1"/>
    <property type="molecule type" value="Genomic_DNA"/>
</dbReference>
<dbReference type="Proteomes" id="UP001163603">
    <property type="component" value="Chromosome 12"/>
</dbReference>
<evidence type="ECO:0000313" key="1">
    <source>
        <dbReference type="EMBL" id="KAJ0018150.1"/>
    </source>
</evidence>
<sequence>MAKGNTNALALAIPIFTGENYDVWSIKMKTYFLSQHLWDIINYENYLEITGSTLSEEYQKQLKESKKNDAAALFILQQAVDDNIFRKISRAQKAKEAWDALKEEFTGIPQTISLAVGTEPEDFKKYMRLYKAILEGDLIYVRSLCDEDENALEARITVNLDTALHVAVGTGKANHIVKYLLDRMSMHQLFLKNKEGNTVLSIAAIVGNVQAACMIMKKDENQTLIQDSNKSKRIPLIEATRHGQKKMINYLLQFSNNYLDKDSATRFTSGVLLVKLLITAEFYGETWR</sequence>
<protein>
    <submittedName>
        <fullName evidence="1">Uncharacterized protein</fullName>
    </submittedName>
</protein>